<reference evidence="1 2" key="1">
    <citation type="journal article" date="2018" name="Front. Plant Sci.">
        <title>Red Clover (Trifolium pratense) and Zigzag Clover (T. medium) - A Picture of Genomic Similarities and Differences.</title>
        <authorList>
            <person name="Dluhosova J."/>
            <person name="Istvanek J."/>
            <person name="Nedelnik J."/>
            <person name="Repkova J."/>
        </authorList>
    </citation>
    <scope>NUCLEOTIDE SEQUENCE [LARGE SCALE GENOMIC DNA]</scope>
    <source>
        <strain evidence="2">cv. 10/8</strain>
        <tissue evidence="1">Leaf</tissue>
    </source>
</reference>
<organism evidence="1 2">
    <name type="scientific">Trifolium medium</name>
    <dbReference type="NCBI Taxonomy" id="97028"/>
    <lineage>
        <taxon>Eukaryota</taxon>
        <taxon>Viridiplantae</taxon>
        <taxon>Streptophyta</taxon>
        <taxon>Embryophyta</taxon>
        <taxon>Tracheophyta</taxon>
        <taxon>Spermatophyta</taxon>
        <taxon>Magnoliopsida</taxon>
        <taxon>eudicotyledons</taxon>
        <taxon>Gunneridae</taxon>
        <taxon>Pentapetalae</taxon>
        <taxon>rosids</taxon>
        <taxon>fabids</taxon>
        <taxon>Fabales</taxon>
        <taxon>Fabaceae</taxon>
        <taxon>Papilionoideae</taxon>
        <taxon>50 kb inversion clade</taxon>
        <taxon>NPAAA clade</taxon>
        <taxon>Hologalegina</taxon>
        <taxon>IRL clade</taxon>
        <taxon>Trifolieae</taxon>
        <taxon>Trifolium</taxon>
    </lineage>
</organism>
<sequence length="18" mass="2075">MARLDQTSIERVMAILVE</sequence>
<comment type="caution">
    <text evidence="1">The sequence shown here is derived from an EMBL/GenBank/DDBJ whole genome shotgun (WGS) entry which is preliminary data.</text>
</comment>
<keyword evidence="2" id="KW-1185">Reference proteome</keyword>
<evidence type="ECO:0000313" key="2">
    <source>
        <dbReference type="Proteomes" id="UP000265520"/>
    </source>
</evidence>
<dbReference type="EMBL" id="LXQA010974682">
    <property type="protein sequence ID" value="MCI79484.1"/>
    <property type="molecule type" value="Genomic_DNA"/>
</dbReference>
<name>A0A392UTY4_9FABA</name>
<proteinExistence type="predicted"/>
<dbReference type="AlphaFoldDB" id="A0A392UTY4"/>
<evidence type="ECO:0000313" key="1">
    <source>
        <dbReference type="EMBL" id="MCI79484.1"/>
    </source>
</evidence>
<accession>A0A392UTY4</accession>
<dbReference type="Proteomes" id="UP000265520">
    <property type="component" value="Unassembled WGS sequence"/>
</dbReference>
<feature type="non-terminal residue" evidence="1">
    <location>
        <position position="18"/>
    </location>
</feature>
<protein>
    <submittedName>
        <fullName evidence="1">Uncharacterized protein</fullName>
    </submittedName>
</protein>